<sequence length="193" mass="22792">MAEAAYYISRRRYIRKELVDSYNSMGPVEKDRYYEMAKENFVTLHQESSVLEVNLGAKSILTIMNTIKLSVNYNNLFLFWESGTSYCQDIGRLFLLKLLGNVERRPTTIAANEYRNKINKRLITLFNEETEELRKAFPWKIVKEHKDIIRVVRWPEKMPFKPLSSIKDIEKEILVDSLDKGLISFYYYLEGLA</sequence>
<dbReference type="AlphaFoldDB" id="A0A167JWR8"/>
<dbReference type="GeneID" id="29003133"/>
<dbReference type="RefSeq" id="XP_018284867.1">
    <property type="nucleotide sequence ID" value="XM_018442227.1"/>
</dbReference>
<protein>
    <submittedName>
        <fullName evidence="1">Uncharacterized protein</fullName>
    </submittedName>
</protein>
<dbReference type="InParanoid" id="A0A167JWR8"/>
<evidence type="ECO:0000313" key="2">
    <source>
        <dbReference type="Proteomes" id="UP000077315"/>
    </source>
</evidence>
<proteinExistence type="predicted"/>
<reference evidence="2" key="1">
    <citation type="submission" date="2015-06" db="EMBL/GenBank/DDBJ databases">
        <title>Expansion of signal transduction pathways in fungi by whole-genome duplication.</title>
        <authorList>
            <consortium name="DOE Joint Genome Institute"/>
            <person name="Corrochano L.M."/>
            <person name="Kuo A."/>
            <person name="Marcet-Houben M."/>
            <person name="Polaino S."/>
            <person name="Salamov A."/>
            <person name="Villalobos J.M."/>
            <person name="Alvarez M.I."/>
            <person name="Avalos J."/>
            <person name="Benito E.P."/>
            <person name="Benoit I."/>
            <person name="Burger G."/>
            <person name="Camino L.P."/>
            <person name="Canovas D."/>
            <person name="Cerda-Olmedo E."/>
            <person name="Cheng J.-F."/>
            <person name="Dominguez A."/>
            <person name="Elias M."/>
            <person name="Eslava A.P."/>
            <person name="Glaser F."/>
            <person name="Grimwood J."/>
            <person name="Gutierrez G."/>
            <person name="Heitman J."/>
            <person name="Henrissat B."/>
            <person name="Iturriaga E.A."/>
            <person name="Lang B.F."/>
            <person name="Lavin J.L."/>
            <person name="Lee S."/>
            <person name="Li W."/>
            <person name="Lindquist E."/>
            <person name="Lopez-Garcia S."/>
            <person name="Luque E.M."/>
            <person name="Marcos A.T."/>
            <person name="Martin J."/>
            <person name="McCluskey K."/>
            <person name="Medina H.R."/>
            <person name="Miralles-Duran A."/>
            <person name="Miyazaki A."/>
            <person name="Munoz-Torres E."/>
            <person name="Oguiza J.A."/>
            <person name="Ohm R."/>
            <person name="Olmedo M."/>
            <person name="Orejas M."/>
            <person name="Ortiz-Castellanos L."/>
            <person name="Pisabarro A.G."/>
            <person name="Rodriguez-Romero J."/>
            <person name="Ruiz-Herrera J."/>
            <person name="Ruiz-Vazquez R."/>
            <person name="Sanz C."/>
            <person name="Schackwitz W."/>
            <person name="Schmutz J."/>
            <person name="Shahriari M."/>
            <person name="Shelest E."/>
            <person name="Silva-Franco F."/>
            <person name="Soanes D."/>
            <person name="Syed K."/>
            <person name="Tagua V.G."/>
            <person name="Talbot N.J."/>
            <person name="Thon M."/>
            <person name="De vries R.P."/>
            <person name="Wiebenga A."/>
            <person name="Yadav J.S."/>
            <person name="Braun E.L."/>
            <person name="Baker S."/>
            <person name="Garre V."/>
            <person name="Horwitz B."/>
            <person name="Torres-Martinez S."/>
            <person name="Idnurm A."/>
            <person name="Herrera-Estrella A."/>
            <person name="Gabaldon T."/>
            <person name="Grigoriev I.V."/>
        </authorList>
    </citation>
    <scope>NUCLEOTIDE SEQUENCE [LARGE SCALE GENOMIC DNA]</scope>
    <source>
        <strain evidence="2">NRRL 1555(-)</strain>
    </source>
</reference>
<evidence type="ECO:0000313" key="1">
    <source>
        <dbReference type="EMBL" id="OAD66827.1"/>
    </source>
</evidence>
<name>A0A167JWR8_PHYB8</name>
<accession>A0A167JWR8</accession>
<organism evidence="1 2">
    <name type="scientific">Phycomyces blakesleeanus (strain ATCC 8743b / DSM 1359 / FGSC 10004 / NBRC 33097 / NRRL 1555)</name>
    <dbReference type="NCBI Taxonomy" id="763407"/>
    <lineage>
        <taxon>Eukaryota</taxon>
        <taxon>Fungi</taxon>
        <taxon>Fungi incertae sedis</taxon>
        <taxon>Mucoromycota</taxon>
        <taxon>Mucoromycotina</taxon>
        <taxon>Mucoromycetes</taxon>
        <taxon>Mucorales</taxon>
        <taxon>Phycomycetaceae</taxon>
        <taxon>Phycomyces</taxon>
    </lineage>
</organism>
<dbReference type="Proteomes" id="UP000077315">
    <property type="component" value="Unassembled WGS sequence"/>
</dbReference>
<dbReference type="VEuPathDB" id="FungiDB:PHYBLDRAFT_70179"/>
<dbReference type="EMBL" id="KV441000">
    <property type="protein sequence ID" value="OAD66827.1"/>
    <property type="molecule type" value="Genomic_DNA"/>
</dbReference>
<gene>
    <name evidence="1" type="ORF">PHYBLDRAFT_70179</name>
</gene>
<keyword evidence="2" id="KW-1185">Reference proteome</keyword>